<sequence length="111" mass="12876">MKKWKSIHKRDGVRVGALVLRLVGDYTEISGRGKFVKGILHFALRTDESNENKHMRMIMDQDVVESIQRSREREHSVWSDEDKRIAEETDLGLGKRRKIIETVVCLAQRAS</sequence>
<evidence type="ECO:0000313" key="2">
    <source>
        <dbReference type="Proteomes" id="UP001607303"/>
    </source>
</evidence>
<organism evidence="1 2">
    <name type="scientific">Vespula maculifrons</name>
    <name type="common">Eastern yellow jacket</name>
    <name type="synonym">Wasp</name>
    <dbReference type="NCBI Taxonomy" id="7453"/>
    <lineage>
        <taxon>Eukaryota</taxon>
        <taxon>Metazoa</taxon>
        <taxon>Ecdysozoa</taxon>
        <taxon>Arthropoda</taxon>
        <taxon>Hexapoda</taxon>
        <taxon>Insecta</taxon>
        <taxon>Pterygota</taxon>
        <taxon>Neoptera</taxon>
        <taxon>Endopterygota</taxon>
        <taxon>Hymenoptera</taxon>
        <taxon>Apocrita</taxon>
        <taxon>Aculeata</taxon>
        <taxon>Vespoidea</taxon>
        <taxon>Vespidae</taxon>
        <taxon>Vespinae</taxon>
        <taxon>Vespula</taxon>
    </lineage>
</organism>
<protein>
    <submittedName>
        <fullName evidence="1">Uncharacterized protein</fullName>
    </submittedName>
</protein>
<accession>A0ABD2BYZ9</accession>
<name>A0ABD2BYZ9_VESMC</name>
<reference evidence="1 2" key="1">
    <citation type="journal article" date="2024" name="Ann. Entomol. Soc. Am.">
        <title>Genomic analyses of the southern and eastern yellowjacket wasps (Hymenoptera: Vespidae) reveal evolutionary signatures of social life.</title>
        <authorList>
            <person name="Catto M.A."/>
            <person name="Caine P.B."/>
            <person name="Orr S.E."/>
            <person name="Hunt B.G."/>
            <person name="Goodisman M.A.D."/>
        </authorList>
    </citation>
    <scope>NUCLEOTIDE SEQUENCE [LARGE SCALE GENOMIC DNA]</scope>
    <source>
        <strain evidence="1">232</strain>
        <tissue evidence="1">Head and thorax</tissue>
    </source>
</reference>
<evidence type="ECO:0000313" key="1">
    <source>
        <dbReference type="EMBL" id="KAL2737463.1"/>
    </source>
</evidence>
<dbReference type="AlphaFoldDB" id="A0ABD2BYZ9"/>
<proteinExistence type="predicted"/>
<gene>
    <name evidence="1" type="ORF">V1477_012419</name>
</gene>
<keyword evidence="2" id="KW-1185">Reference proteome</keyword>
<comment type="caution">
    <text evidence="1">The sequence shown here is derived from an EMBL/GenBank/DDBJ whole genome shotgun (WGS) entry which is preliminary data.</text>
</comment>
<dbReference type="Proteomes" id="UP001607303">
    <property type="component" value="Unassembled WGS sequence"/>
</dbReference>
<dbReference type="EMBL" id="JAYRBN010000065">
    <property type="protein sequence ID" value="KAL2737463.1"/>
    <property type="molecule type" value="Genomic_DNA"/>
</dbReference>